<reference evidence="2 3" key="2">
    <citation type="submission" date="2018-02" db="EMBL/GenBank/DDBJ databases">
        <title>Subsurface microbial communities from deep shales in Ohio and West Virginia, USA.</title>
        <authorList>
            <person name="Wrighton K."/>
        </authorList>
    </citation>
    <scope>NUCLEOTIDE SEQUENCE [LARGE SCALE GENOMIC DNA]</scope>
    <source>
        <strain evidence="2 3">UTICA-S1B9</strain>
    </source>
</reference>
<evidence type="ECO:0000313" key="2">
    <source>
        <dbReference type="EMBL" id="PPK50089.1"/>
    </source>
</evidence>
<proteinExistence type="predicted"/>
<dbReference type="Proteomes" id="UP000239648">
    <property type="component" value="Unassembled WGS sequence"/>
</dbReference>
<comment type="caution">
    <text evidence="2">The sequence shown here is derived from an EMBL/GenBank/DDBJ whole genome shotgun (WGS) entry which is preliminary data.</text>
</comment>
<name>A0A2S6G1Q5_9GAMM</name>
<sequence>MEFMTKAQELAAELAREFGSEEMIFNAQMRRGDDWITLELYRNAEDPHRLHAVMDFDTGCNILLQTPKTVH</sequence>
<organism evidence="2 3">
    <name type="scientific">Marinobacter persicus</name>
    <dbReference type="NCBI Taxonomy" id="930118"/>
    <lineage>
        <taxon>Bacteria</taxon>
        <taxon>Pseudomonadati</taxon>
        <taxon>Pseudomonadota</taxon>
        <taxon>Gammaproteobacteria</taxon>
        <taxon>Pseudomonadales</taxon>
        <taxon>Marinobacteraceae</taxon>
        <taxon>Marinobacter</taxon>
    </lineage>
</organism>
<accession>A0A2S6G1Q5</accession>
<reference evidence="1 4" key="1">
    <citation type="submission" date="2018-02" db="EMBL/GenBank/DDBJ databases">
        <title>Deep subsurface shale carbon reservoir microbial communities from Ohio and West Virginia, USA.</title>
        <authorList>
            <person name="Wrighton K."/>
        </authorList>
    </citation>
    <scope>NUCLEOTIDE SEQUENCE [LARGE SCALE GENOMIC DNA]</scope>
    <source>
        <strain evidence="1 4">UTICA-S1B6</strain>
    </source>
</reference>
<dbReference type="Proteomes" id="UP000239446">
    <property type="component" value="Unassembled WGS sequence"/>
</dbReference>
<dbReference type="RefSeq" id="WP_104417671.1">
    <property type="nucleotide sequence ID" value="NZ_PTIT01000081.1"/>
</dbReference>
<dbReference type="AlphaFoldDB" id="A0A2S6G1Q5"/>
<keyword evidence="4" id="KW-1185">Reference proteome</keyword>
<protein>
    <submittedName>
        <fullName evidence="2">Uncharacterized protein</fullName>
    </submittedName>
</protein>
<evidence type="ECO:0000313" key="1">
    <source>
        <dbReference type="EMBL" id="PPK48481.1"/>
    </source>
</evidence>
<evidence type="ECO:0000313" key="3">
    <source>
        <dbReference type="Proteomes" id="UP000239446"/>
    </source>
</evidence>
<gene>
    <name evidence="2" type="ORF">B0H24_10842</name>
    <name evidence="1" type="ORF">BY455_1812</name>
</gene>
<dbReference type="EMBL" id="PTIT01000081">
    <property type="protein sequence ID" value="PPK48481.1"/>
    <property type="molecule type" value="Genomic_DNA"/>
</dbReference>
<dbReference type="OrthoDB" id="6371982at2"/>
<evidence type="ECO:0000313" key="4">
    <source>
        <dbReference type="Proteomes" id="UP000239648"/>
    </source>
</evidence>
<dbReference type="EMBL" id="PTIU01000084">
    <property type="protein sequence ID" value="PPK50089.1"/>
    <property type="molecule type" value="Genomic_DNA"/>
</dbReference>